<organism evidence="7 8">
    <name type="scientific">Dunaliella salina</name>
    <name type="common">Green alga</name>
    <name type="synonym">Protococcus salinus</name>
    <dbReference type="NCBI Taxonomy" id="3046"/>
    <lineage>
        <taxon>Eukaryota</taxon>
        <taxon>Viridiplantae</taxon>
        <taxon>Chlorophyta</taxon>
        <taxon>core chlorophytes</taxon>
        <taxon>Chlorophyceae</taxon>
        <taxon>CS clade</taxon>
        <taxon>Chlamydomonadales</taxon>
        <taxon>Dunaliellaceae</taxon>
        <taxon>Dunaliella</taxon>
    </lineage>
</organism>
<keyword evidence="7" id="KW-0282">Flagellum</keyword>
<evidence type="ECO:0000256" key="5">
    <source>
        <dbReference type="SAM" id="MobiDB-lite"/>
    </source>
</evidence>
<dbReference type="Pfam" id="PF12848">
    <property type="entry name" value="ABC_tran_Xtn"/>
    <property type="match status" value="1"/>
</dbReference>
<keyword evidence="3" id="KW-0067">ATP-binding</keyword>
<dbReference type="CDD" id="cd03221">
    <property type="entry name" value="ABCF_EF-3"/>
    <property type="match status" value="2"/>
</dbReference>
<feature type="region of interest" description="Disordered" evidence="5">
    <location>
        <begin position="1"/>
        <end position="44"/>
    </location>
</feature>
<keyword evidence="8" id="KW-1185">Reference proteome</keyword>
<feature type="compositionally biased region" description="Basic and acidic residues" evidence="5">
    <location>
        <begin position="1"/>
        <end position="14"/>
    </location>
</feature>
<dbReference type="InterPro" id="IPR027417">
    <property type="entry name" value="P-loop_NTPase"/>
</dbReference>
<proteinExistence type="predicted"/>
<dbReference type="PANTHER" id="PTHR19211:SF15">
    <property type="entry name" value="ATP-BINDING CASSETTE SUB-FAMILY F MEMBER 2"/>
    <property type="match status" value="1"/>
</dbReference>
<keyword evidence="1" id="KW-0677">Repeat</keyword>
<feature type="domain" description="ABC transporter" evidence="6">
    <location>
        <begin position="389"/>
        <end position="613"/>
    </location>
</feature>
<evidence type="ECO:0000313" key="7">
    <source>
        <dbReference type="EMBL" id="KAF5834205.1"/>
    </source>
</evidence>
<evidence type="ECO:0000256" key="1">
    <source>
        <dbReference type="ARBA" id="ARBA00022737"/>
    </source>
</evidence>
<keyword evidence="7" id="KW-0969">Cilium</keyword>
<dbReference type="SMART" id="SM00382">
    <property type="entry name" value="AAA"/>
    <property type="match status" value="2"/>
</dbReference>
<dbReference type="PROSITE" id="PS00211">
    <property type="entry name" value="ABC_TRANSPORTER_1"/>
    <property type="match status" value="1"/>
</dbReference>
<dbReference type="PANTHER" id="PTHR19211">
    <property type="entry name" value="ATP-BINDING TRANSPORT PROTEIN-RELATED"/>
    <property type="match status" value="1"/>
</dbReference>
<evidence type="ECO:0000256" key="4">
    <source>
        <dbReference type="SAM" id="Coils"/>
    </source>
</evidence>
<dbReference type="InterPro" id="IPR032781">
    <property type="entry name" value="ABC_tran_Xtn"/>
</dbReference>
<keyword evidence="4" id="KW-0175">Coiled coil</keyword>
<feature type="coiled-coil region" evidence="4">
    <location>
        <begin position="148"/>
        <end position="175"/>
    </location>
</feature>
<dbReference type="EMBL" id="MU069770">
    <property type="protein sequence ID" value="KAF5834205.1"/>
    <property type="molecule type" value="Genomic_DNA"/>
</dbReference>
<dbReference type="SUPFAM" id="SSF52540">
    <property type="entry name" value="P-loop containing nucleoside triphosphate hydrolases"/>
    <property type="match status" value="2"/>
</dbReference>
<keyword evidence="2" id="KW-0547">Nucleotide-binding</keyword>
<dbReference type="InterPro" id="IPR050611">
    <property type="entry name" value="ABCF"/>
</dbReference>
<dbReference type="InterPro" id="IPR017871">
    <property type="entry name" value="ABC_transporter-like_CS"/>
</dbReference>
<dbReference type="InterPro" id="IPR003593">
    <property type="entry name" value="AAA+_ATPase"/>
</dbReference>
<sequence>MVSAREVKAKEQKQAAKNKKLTGKAGASSKNDEGDKGGESVTEKIAHEASEAEKQAMLDEGGRNCTGVLASRPTSRDIKITGFSMSIKGNELISDCSIELTIGRRYGLIGQNGSGKTNFLQALANREVPIPKHMDIFHLRTEAEPEEKTALNAVIDHIKDEMERLNKMEEEIMAEQGPDDERLEAIYDRLDELDPTTFEPRASQLLHGLGFSKDMMQKHTKDMSGGWRMRVSLARALFAQPTLLLLDEPTNHLDLEACVWLEEYLKEYKKCLVLISHSQDFLNGVTTHTIWLTHGKLTYYTGNYDTFVKTVKDNEVVQQKKYEKEQEDRKHIKDFIASCGTYANLVRQAKSKQKILDKMEADGLTPPVRREKTFHFSFPECEKLAPPVMPFINVSFAYDGKPEHYLYRNLELGVDCDSRIALVGPNGAGKSTLLKLMIGELEPTEGTVGRHSHLCIARYHQHSTEVLDPNKTVLEYFMTTYPNDPATGFQKDADQWRAFLGRFGVSGKMQTSPIKQLSDGQKSRIVFATMCLKRPNMLLLDEPTNHLDLEAIDSLADAINRFNGGMVLVSHDFRLIDQVAKEIWVCDHNKVERWQGDIRSYKDMMKRKMGLIH</sequence>
<accession>A0ABQ7GHW8</accession>
<feature type="domain" description="ABC transporter" evidence="6">
    <location>
        <begin position="78"/>
        <end position="319"/>
    </location>
</feature>
<evidence type="ECO:0000256" key="2">
    <source>
        <dbReference type="ARBA" id="ARBA00022741"/>
    </source>
</evidence>
<evidence type="ECO:0000313" key="8">
    <source>
        <dbReference type="Proteomes" id="UP000815325"/>
    </source>
</evidence>
<feature type="compositionally biased region" description="Basic and acidic residues" evidence="5">
    <location>
        <begin position="30"/>
        <end position="44"/>
    </location>
</feature>
<keyword evidence="7" id="KW-0966">Cell projection</keyword>
<dbReference type="PROSITE" id="PS50893">
    <property type="entry name" value="ABC_TRANSPORTER_2"/>
    <property type="match status" value="2"/>
</dbReference>
<comment type="caution">
    <text evidence="7">The sequence shown here is derived from an EMBL/GenBank/DDBJ whole genome shotgun (WGS) entry which is preliminary data.</text>
</comment>
<name>A0ABQ7GHW8_DUNSA</name>
<dbReference type="Pfam" id="PF00005">
    <property type="entry name" value="ABC_tran"/>
    <property type="match status" value="2"/>
</dbReference>
<dbReference type="Proteomes" id="UP000815325">
    <property type="component" value="Unassembled WGS sequence"/>
</dbReference>
<evidence type="ECO:0000259" key="6">
    <source>
        <dbReference type="PROSITE" id="PS50893"/>
    </source>
</evidence>
<dbReference type="Gene3D" id="3.40.50.300">
    <property type="entry name" value="P-loop containing nucleotide triphosphate hydrolases"/>
    <property type="match status" value="2"/>
</dbReference>
<dbReference type="InterPro" id="IPR003439">
    <property type="entry name" value="ABC_transporter-like_ATP-bd"/>
</dbReference>
<gene>
    <name evidence="7" type="ORF">DUNSADRAFT_9235</name>
</gene>
<reference evidence="7" key="1">
    <citation type="submission" date="2017-08" db="EMBL/GenBank/DDBJ databases">
        <authorList>
            <person name="Polle J.E."/>
            <person name="Barry K."/>
            <person name="Cushman J."/>
            <person name="Schmutz J."/>
            <person name="Tran D."/>
            <person name="Hathwaick L.T."/>
            <person name="Yim W.C."/>
            <person name="Jenkins J."/>
            <person name="Mckie-Krisberg Z.M."/>
            <person name="Prochnik S."/>
            <person name="Lindquist E."/>
            <person name="Dockter R.B."/>
            <person name="Adam C."/>
            <person name="Molina H."/>
            <person name="Bunkerborg J."/>
            <person name="Jin E."/>
            <person name="Buchheim M."/>
            <person name="Magnuson J."/>
        </authorList>
    </citation>
    <scope>NUCLEOTIDE SEQUENCE</scope>
    <source>
        <strain evidence="7">CCAP 19/18</strain>
    </source>
</reference>
<evidence type="ECO:0000256" key="3">
    <source>
        <dbReference type="ARBA" id="ARBA00022840"/>
    </source>
</evidence>
<protein>
    <submittedName>
        <fullName evidence="7">Flagellar associated protein</fullName>
    </submittedName>
</protein>